<dbReference type="eggNOG" id="ENOG5033GQE">
    <property type="taxonomic scope" value="Bacteria"/>
</dbReference>
<dbReference type="EMBL" id="APVG01000076">
    <property type="protein sequence ID" value="ENY70448.1"/>
    <property type="molecule type" value="Genomic_DNA"/>
</dbReference>
<keyword evidence="1" id="KW-0472">Membrane</keyword>
<evidence type="ECO:0000313" key="2">
    <source>
        <dbReference type="EMBL" id="ENY70448.1"/>
    </source>
</evidence>
<sequence length="257" mass="28655">MAERVALPSWRWAPWWLLLGLIAQWLSAWFNYHNVSLLVVLLLAMWFAIALQSAPQLCVSPGIIALVAPLLLIPSATLRAIATLLMLASLFPRAKRRERAMLAIALAFTLAVLWGHQLFGLLSGWLLTLDARGVALWLDLLGVAPQIEGNRVARAGGHTLVVLKGCSSFAQLYLVVIAWLVARLWFDNRTPRAELGRLLLCLLIYLGANQVRLLLMSLDLGWYRLLHTGGLAQLYQWSVMMGILLLLFLPPGRRGRP</sequence>
<keyword evidence="3" id="KW-1185">Reference proteome</keyword>
<protein>
    <submittedName>
        <fullName evidence="2">Uncharacterized protein</fullName>
    </submittedName>
</protein>
<dbReference type="Pfam" id="PF09721">
    <property type="entry name" value="Exosortase_EpsH"/>
    <property type="match status" value="1"/>
</dbReference>
<name>N9VFM7_9GAMM</name>
<feature type="transmembrane region" description="Helical" evidence="1">
    <location>
        <begin position="12"/>
        <end position="30"/>
    </location>
</feature>
<dbReference type="RefSeq" id="WP_005362352.1">
    <property type="nucleotide sequence ID" value="NZ_APVG01000076.1"/>
</dbReference>
<dbReference type="PATRIC" id="fig|1268237.3.peg.3593"/>
<keyword evidence="1" id="KW-0812">Transmembrane</keyword>
<proteinExistence type="predicted"/>
<dbReference type="Proteomes" id="UP000023775">
    <property type="component" value="Unassembled WGS sequence"/>
</dbReference>
<gene>
    <name evidence="2" type="ORF">G114_18331</name>
</gene>
<evidence type="ECO:0000256" key="1">
    <source>
        <dbReference type="SAM" id="Phobius"/>
    </source>
</evidence>
<feature type="transmembrane region" description="Helical" evidence="1">
    <location>
        <begin position="63"/>
        <end position="88"/>
    </location>
</feature>
<feature type="transmembrane region" description="Helical" evidence="1">
    <location>
        <begin position="198"/>
        <end position="218"/>
    </location>
</feature>
<reference evidence="2 3" key="1">
    <citation type="journal article" date="2013" name="Genome Announc.">
        <title>Draft Genome Sequence of the Aeromonas diversa Type Strain.</title>
        <authorList>
            <person name="Farfan M."/>
            <person name="Spataro N."/>
            <person name="Sanglas A."/>
            <person name="Albarral V."/>
            <person name="Loren J.G."/>
            <person name="Bosch E."/>
            <person name="Fuste M.C."/>
        </authorList>
    </citation>
    <scope>NUCLEOTIDE SEQUENCE [LARGE SCALE GENOMIC DNA]</scope>
    <source>
        <strain evidence="2 3">2478-85</strain>
    </source>
</reference>
<feature type="transmembrane region" description="Helical" evidence="1">
    <location>
        <begin position="168"/>
        <end position="186"/>
    </location>
</feature>
<feature type="transmembrane region" description="Helical" evidence="1">
    <location>
        <begin position="230"/>
        <end position="249"/>
    </location>
</feature>
<organism evidence="2 3">
    <name type="scientific">Aeromonas diversa CDC 2478-85</name>
    <dbReference type="NCBI Taxonomy" id="1268237"/>
    <lineage>
        <taxon>Bacteria</taxon>
        <taxon>Pseudomonadati</taxon>
        <taxon>Pseudomonadota</taxon>
        <taxon>Gammaproteobacteria</taxon>
        <taxon>Aeromonadales</taxon>
        <taxon>Aeromonadaceae</taxon>
        <taxon>Aeromonas</taxon>
    </lineage>
</organism>
<feature type="transmembrane region" description="Helical" evidence="1">
    <location>
        <begin position="100"/>
        <end position="119"/>
    </location>
</feature>
<dbReference type="InterPro" id="IPR019127">
    <property type="entry name" value="Exosortase"/>
</dbReference>
<comment type="caution">
    <text evidence="2">The sequence shown here is derived from an EMBL/GenBank/DDBJ whole genome shotgun (WGS) entry which is preliminary data.</text>
</comment>
<dbReference type="OrthoDB" id="5584095at2"/>
<accession>N9VFM7</accession>
<keyword evidence="1" id="KW-1133">Transmembrane helix</keyword>
<evidence type="ECO:0000313" key="3">
    <source>
        <dbReference type="Proteomes" id="UP000023775"/>
    </source>
</evidence>
<feature type="transmembrane region" description="Helical" evidence="1">
    <location>
        <begin position="37"/>
        <end position="57"/>
    </location>
</feature>
<dbReference type="AlphaFoldDB" id="N9VFM7"/>